<dbReference type="PANTHER" id="PTHR34261:SF1">
    <property type="entry name" value="TUBULIN POLYMERIZATION-PROMOTING PROTEIN"/>
    <property type="match status" value="1"/>
</dbReference>
<dbReference type="HOGENOM" id="CLU_1771528_0_0_1"/>
<dbReference type="RefSeq" id="XP_646996.1">
    <property type="nucleotide sequence ID" value="XM_641904.1"/>
</dbReference>
<evidence type="ECO:0000256" key="1">
    <source>
        <dbReference type="SAM" id="SignalP"/>
    </source>
</evidence>
<dbReference type="EMBL" id="AAFI02000004">
    <property type="protein sequence ID" value="EAL73003.1"/>
    <property type="molecule type" value="Genomic_DNA"/>
</dbReference>
<sequence>MNSNKLLLLLIIVLLSISYSLAVVVSQQGGDIPNGVNSNNKNKKDLASAADQLQYANIFRNGAGTIANEGSVRIDMQGVFTQNGQKWHNLQAQLNGVKGKSTIAHVQVNENAMTSNVAGQTQVTNIVITAMMSSYTSGKTYSVLDNGARTGL</sequence>
<dbReference type="eggNOG" id="ENOG502RHZ2">
    <property type="taxonomic scope" value="Eukaryota"/>
</dbReference>
<accession>Q55EM4</accession>
<dbReference type="GeneID" id="8616689"/>
<organism evidence="2 3">
    <name type="scientific">Dictyostelium discoideum</name>
    <name type="common">Social amoeba</name>
    <dbReference type="NCBI Taxonomy" id="44689"/>
    <lineage>
        <taxon>Eukaryota</taxon>
        <taxon>Amoebozoa</taxon>
        <taxon>Evosea</taxon>
        <taxon>Eumycetozoa</taxon>
        <taxon>Dictyostelia</taxon>
        <taxon>Dictyosteliales</taxon>
        <taxon>Dictyosteliaceae</taxon>
        <taxon>Dictyostelium</taxon>
    </lineage>
</organism>
<keyword evidence="1" id="KW-0732">Signal</keyword>
<name>Q55EM4_DICDI</name>
<feature type="signal peptide" evidence="1">
    <location>
        <begin position="1"/>
        <end position="22"/>
    </location>
</feature>
<evidence type="ECO:0000313" key="3">
    <source>
        <dbReference type="Proteomes" id="UP000002195"/>
    </source>
</evidence>
<keyword evidence="3" id="KW-1185">Reference proteome</keyword>
<dbReference type="FunCoup" id="Q55EM4">
    <property type="interactions" value="3"/>
</dbReference>
<dbReference type="PaxDb" id="44689-DDB0238635"/>
<dbReference type="PhylomeDB" id="Q55EM4"/>
<feature type="chain" id="PRO_5004250667" evidence="1">
    <location>
        <begin position="23"/>
        <end position="152"/>
    </location>
</feature>
<evidence type="ECO:0000313" key="2">
    <source>
        <dbReference type="EMBL" id="EAL73003.1"/>
    </source>
</evidence>
<comment type="caution">
    <text evidence="2">The sequence shown here is derived from an EMBL/GenBank/DDBJ whole genome shotgun (WGS) entry which is preliminary data.</text>
</comment>
<reference evidence="2 3" key="1">
    <citation type="journal article" date="2005" name="Nature">
        <title>The genome of the social amoeba Dictyostelium discoideum.</title>
        <authorList>
            <consortium name="The Dictyostelium discoideum Sequencing Consortium"/>
            <person name="Eichinger L."/>
            <person name="Pachebat J.A."/>
            <person name="Glockner G."/>
            <person name="Rajandream M.A."/>
            <person name="Sucgang R."/>
            <person name="Berriman M."/>
            <person name="Song J."/>
            <person name="Olsen R."/>
            <person name="Szafranski K."/>
            <person name="Xu Q."/>
            <person name="Tunggal B."/>
            <person name="Kummerfeld S."/>
            <person name="Madera M."/>
            <person name="Konfortov B.A."/>
            <person name="Rivero F."/>
            <person name="Bankier A.T."/>
            <person name="Lehmann R."/>
            <person name="Hamlin N."/>
            <person name="Davies R."/>
            <person name="Gaudet P."/>
            <person name="Fey P."/>
            <person name="Pilcher K."/>
            <person name="Chen G."/>
            <person name="Saunders D."/>
            <person name="Sodergren E."/>
            <person name="Davis P."/>
            <person name="Kerhornou A."/>
            <person name="Nie X."/>
            <person name="Hall N."/>
            <person name="Anjard C."/>
            <person name="Hemphill L."/>
            <person name="Bason N."/>
            <person name="Farbrother P."/>
            <person name="Desany B."/>
            <person name="Just E."/>
            <person name="Morio T."/>
            <person name="Rost R."/>
            <person name="Churcher C."/>
            <person name="Cooper J."/>
            <person name="Haydock S."/>
            <person name="van Driessche N."/>
            <person name="Cronin A."/>
            <person name="Goodhead I."/>
            <person name="Muzny D."/>
            <person name="Mourier T."/>
            <person name="Pain A."/>
            <person name="Lu M."/>
            <person name="Harper D."/>
            <person name="Lindsay R."/>
            <person name="Hauser H."/>
            <person name="James K."/>
            <person name="Quiles M."/>
            <person name="Madan Babu M."/>
            <person name="Saito T."/>
            <person name="Buchrieser C."/>
            <person name="Wardroper A."/>
            <person name="Felder M."/>
            <person name="Thangavelu M."/>
            <person name="Johnson D."/>
            <person name="Knights A."/>
            <person name="Loulseged H."/>
            <person name="Mungall K."/>
            <person name="Oliver K."/>
            <person name="Price C."/>
            <person name="Quail M.A."/>
            <person name="Urushihara H."/>
            <person name="Hernandez J."/>
            <person name="Rabbinowitsch E."/>
            <person name="Steffen D."/>
            <person name="Sanders M."/>
            <person name="Ma J."/>
            <person name="Kohara Y."/>
            <person name="Sharp S."/>
            <person name="Simmonds M."/>
            <person name="Spiegler S."/>
            <person name="Tivey A."/>
            <person name="Sugano S."/>
            <person name="White B."/>
            <person name="Walker D."/>
            <person name="Woodward J."/>
            <person name="Winckler T."/>
            <person name="Tanaka Y."/>
            <person name="Shaulsky G."/>
            <person name="Schleicher M."/>
            <person name="Weinstock G."/>
            <person name="Rosenthal A."/>
            <person name="Cox E.C."/>
            <person name="Chisholm R.L."/>
            <person name="Gibbs R."/>
            <person name="Loomis W.F."/>
            <person name="Platzer M."/>
            <person name="Kay R.R."/>
            <person name="Williams J."/>
            <person name="Dear P.H."/>
            <person name="Noegel A.A."/>
            <person name="Barrell B."/>
            <person name="Kuspa A."/>
        </authorList>
    </citation>
    <scope>NUCLEOTIDE SEQUENCE [LARGE SCALE GENOMIC DNA]</scope>
    <source>
        <strain evidence="2 3">AX4</strain>
    </source>
</reference>
<dbReference type="AlphaFoldDB" id="Q55EM4"/>
<dbReference type="InParanoid" id="Q55EM4"/>
<proteinExistence type="predicted"/>
<gene>
    <name evidence="2" type="ORF">DDB_G0268828</name>
</gene>
<dbReference type="InterPro" id="IPR053358">
    <property type="entry name" value="Diff-assoc_signaling"/>
</dbReference>
<dbReference type="KEGG" id="ddi:DDB_G0268828"/>
<dbReference type="VEuPathDB" id="AmoebaDB:DDB_G0268828"/>
<dbReference type="OMA" id="SAISTCY"/>
<dbReference type="PANTHER" id="PTHR34261">
    <property type="entry name" value="APC REGULATOR OF WNT-SIGNALING PATHWAY-RELATED"/>
    <property type="match status" value="1"/>
</dbReference>
<protein>
    <submittedName>
        <fullName evidence="2">Uncharacterized protein</fullName>
    </submittedName>
</protein>
<dbReference type="Proteomes" id="UP000002195">
    <property type="component" value="Unassembled WGS sequence"/>
</dbReference>
<dbReference type="dictyBase" id="DDB_G0268828"/>